<keyword evidence="14" id="KW-1185">Reference proteome</keyword>
<evidence type="ECO:0000256" key="9">
    <source>
        <dbReference type="ARBA" id="ARBA00029596"/>
    </source>
</evidence>
<dbReference type="EMBL" id="JAVHUY010000003">
    <property type="protein sequence ID" value="MDQ7903631.1"/>
    <property type="molecule type" value="Genomic_DNA"/>
</dbReference>
<evidence type="ECO:0000256" key="3">
    <source>
        <dbReference type="ARBA" id="ARBA00008621"/>
    </source>
</evidence>
<dbReference type="Pfam" id="PF03737">
    <property type="entry name" value="RraA-like"/>
    <property type="match status" value="1"/>
</dbReference>
<evidence type="ECO:0000256" key="4">
    <source>
        <dbReference type="ARBA" id="ARBA00011233"/>
    </source>
</evidence>
<comment type="catalytic activity">
    <reaction evidence="1">
        <text>4-hydroxy-4-methyl-2-oxoglutarate = 2 pyruvate</text>
        <dbReference type="Rhea" id="RHEA:22748"/>
        <dbReference type="ChEBI" id="CHEBI:15361"/>
        <dbReference type="ChEBI" id="CHEBI:58276"/>
        <dbReference type="EC" id="4.1.3.17"/>
    </reaction>
</comment>
<gene>
    <name evidence="13" type="ORF">RB614_03765</name>
</gene>
<comment type="cofactor">
    <cofactor evidence="2">
        <name>a divalent metal cation</name>
        <dbReference type="ChEBI" id="CHEBI:60240"/>
    </cofactor>
</comment>
<dbReference type="Proteomes" id="UP001230908">
    <property type="component" value="Unassembled WGS sequence"/>
</dbReference>
<dbReference type="EC" id="4.1.1.112" evidence="6"/>
<dbReference type="SUPFAM" id="SSF89562">
    <property type="entry name" value="RraA-like"/>
    <property type="match status" value="1"/>
</dbReference>
<dbReference type="PANTHER" id="PTHR33254:SF4">
    <property type="entry name" value="4-HYDROXY-4-METHYL-2-OXOGLUTARATE ALDOLASE 3-RELATED"/>
    <property type="match status" value="1"/>
</dbReference>
<evidence type="ECO:0000256" key="7">
    <source>
        <dbReference type="ARBA" id="ARBA00016549"/>
    </source>
</evidence>
<dbReference type="Gene3D" id="3.50.30.40">
    <property type="entry name" value="Ribonuclease E inhibitor RraA/RraA-like"/>
    <property type="match status" value="1"/>
</dbReference>
<dbReference type="InterPro" id="IPR036704">
    <property type="entry name" value="RraA/RraA-like_sf"/>
</dbReference>
<comment type="similarity">
    <text evidence="3">Belongs to the class II aldolase/RraA-like family.</text>
</comment>
<organism evidence="13 14">
    <name type="scientific">Phytohabitans maris</name>
    <dbReference type="NCBI Taxonomy" id="3071409"/>
    <lineage>
        <taxon>Bacteria</taxon>
        <taxon>Bacillati</taxon>
        <taxon>Actinomycetota</taxon>
        <taxon>Actinomycetes</taxon>
        <taxon>Micromonosporales</taxon>
        <taxon>Micromonosporaceae</taxon>
    </lineage>
</organism>
<evidence type="ECO:0000256" key="5">
    <source>
        <dbReference type="ARBA" id="ARBA00012213"/>
    </source>
</evidence>
<name>A0ABU0Z9A8_9ACTN</name>
<evidence type="ECO:0000256" key="10">
    <source>
        <dbReference type="ARBA" id="ARBA00030169"/>
    </source>
</evidence>
<proteinExistence type="inferred from homology"/>
<dbReference type="CDD" id="cd16841">
    <property type="entry name" value="RraA_family"/>
    <property type="match status" value="1"/>
</dbReference>
<dbReference type="InterPro" id="IPR005493">
    <property type="entry name" value="RraA/RraA-like"/>
</dbReference>
<accession>A0ABU0Z9A8</accession>
<dbReference type="EC" id="4.1.3.17" evidence="5"/>
<evidence type="ECO:0000256" key="8">
    <source>
        <dbReference type="ARBA" id="ARBA00025046"/>
    </source>
</evidence>
<dbReference type="RefSeq" id="WP_308710908.1">
    <property type="nucleotide sequence ID" value="NZ_JAVHUY010000003.1"/>
</dbReference>
<reference evidence="13 14" key="1">
    <citation type="submission" date="2023-08" db="EMBL/GenBank/DDBJ databases">
        <title>Phytohabitans sansha sp. nov., isolated from marine sediment.</title>
        <authorList>
            <person name="Zhao Y."/>
            <person name="Yi K."/>
        </authorList>
    </citation>
    <scope>NUCLEOTIDE SEQUENCE [LARGE SCALE GENOMIC DNA]</scope>
    <source>
        <strain evidence="13 14">ZYX-F-186</strain>
    </source>
</reference>
<evidence type="ECO:0000313" key="13">
    <source>
        <dbReference type="EMBL" id="MDQ7903631.1"/>
    </source>
</evidence>
<evidence type="ECO:0000256" key="2">
    <source>
        <dbReference type="ARBA" id="ARBA00001968"/>
    </source>
</evidence>
<evidence type="ECO:0000256" key="12">
    <source>
        <dbReference type="ARBA" id="ARBA00047973"/>
    </source>
</evidence>
<comment type="caution">
    <text evidence="13">The sequence shown here is derived from an EMBL/GenBank/DDBJ whole genome shotgun (WGS) entry which is preliminary data.</text>
</comment>
<evidence type="ECO:0000256" key="11">
    <source>
        <dbReference type="ARBA" id="ARBA00032305"/>
    </source>
</evidence>
<comment type="subunit">
    <text evidence="4">Homotrimer.</text>
</comment>
<protein>
    <recommendedName>
        <fullName evidence="7">Putative 4-hydroxy-4-methyl-2-oxoglutarate aldolase</fullName>
        <ecNumber evidence="6">4.1.1.112</ecNumber>
        <ecNumber evidence="5">4.1.3.17</ecNumber>
    </recommendedName>
    <alternativeName>
        <fullName evidence="11">Oxaloacetate decarboxylase</fullName>
    </alternativeName>
    <alternativeName>
        <fullName evidence="9">Regulator of ribonuclease activity homolog</fullName>
    </alternativeName>
    <alternativeName>
        <fullName evidence="10">RraA-like protein</fullName>
    </alternativeName>
</protein>
<comment type="catalytic activity">
    <reaction evidence="12">
        <text>oxaloacetate + H(+) = pyruvate + CO2</text>
        <dbReference type="Rhea" id="RHEA:15641"/>
        <dbReference type="ChEBI" id="CHEBI:15361"/>
        <dbReference type="ChEBI" id="CHEBI:15378"/>
        <dbReference type="ChEBI" id="CHEBI:16452"/>
        <dbReference type="ChEBI" id="CHEBI:16526"/>
        <dbReference type="EC" id="4.1.1.112"/>
    </reaction>
</comment>
<sequence length="233" mass="25622">MSTDDPDARAALARRLRALYTASVYDVMWDMGIAGQCLDLGIKPLERGMVVAGPAYTIIGGVEPRSTKREYERPNVRDFAMLEAIPADHVVVVQTNGESRTGHWGELLSTAAQSKGALGVVIDGGTRDAPLLRQMADWPVFCRYTSPVESDGTWRVYDFGIPISMSGTLSARVRVDPGDWIFGDEDGVLVIPAAHVADVVTEAEKIKVTEDKVRAELRAGVSFKDVYERYERF</sequence>
<comment type="function">
    <text evidence="8">Catalyzes the aldol cleavage of 4-hydroxy-4-methyl-2-oxoglutarate (HMG) into 2 molecules of pyruvate. Also contains a secondary oxaloacetate (OAA) decarboxylase activity due to the common pyruvate enolate transition state formed following C-C bond cleavage in the retro-aldol and decarboxylation reactions.</text>
</comment>
<evidence type="ECO:0000256" key="6">
    <source>
        <dbReference type="ARBA" id="ARBA00012947"/>
    </source>
</evidence>
<dbReference type="PANTHER" id="PTHR33254">
    <property type="entry name" value="4-HYDROXY-4-METHYL-2-OXOGLUTARATE ALDOLASE 3-RELATED"/>
    <property type="match status" value="1"/>
</dbReference>
<evidence type="ECO:0000313" key="14">
    <source>
        <dbReference type="Proteomes" id="UP001230908"/>
    </source>
</evidence>
<evidence type="ECO:0000256" key="1">
    <source>
        <dbReference type="ARBA" id="ARBA00001342"/>
    </source>
</evidence>